<dbReference type="PRINTS" id="PR00081">
    <property type="entry name" value="GDHRDH"/>
</dbReference>
<keyword evidence="3" id="KW-0134">Cell wall</keyword>
<proteinExistence type="inferred from homology"/>
<dbReference type="RefSeq" id="WP_329409582.1">
    <property type="nucleotide sequence ID" value="NZ_CP109441.1"/>
</dbReference>
<dbReference type="SMART" id="SM00822">
    <property type="entry name" value="PKS_KR"/>
    <property type="match status" value="1"/>
</dbReference>
<dbReference type="InterPro" id="IPR002347">
    <property type="entry name" value="SDR_fam"/>
</dbReference>
<evidence type="ECO:0000313" key="8">
    <source>
        <dbReference type="Proteomes" id="UP001432062"/>
    </source>
</evidence>
<dbReference type="Pfam" id="PF13561">
    <property type="entry name" value="adh_short_C2"/>
    <property type="match status" value="1"/>
</dbReference>
<dbReference type="PRINTS" id="PR00080">
    <property type="entry name" value="SDRFAMILY"/>
</dbReference>
<protein>
    <recommendedName>
        <fullName evidence="4">3-oxoacyl-[acyl-carrier-protein] reductase MabA</fullName>
    </recommendedName>
</protein>
<dbReference type="InterPro" id="IPR050259">
    <property type="entry name" value="SDR"/>
</dbReference>
<dbReference type="PANTHER" id="PTHR42879">
    <property type="entry name" value="3-OXOACYL-(ACYL-CARRIER-PROTEIN) REDUCTASE"/>
    <property type="match status" value="1"/>
</dbReference>
<evidence type="ECO:0000256" key="3">
    <source>
        <dbReference type="ARBA" id="ARBA00022512"/>
    </source>
</evidence>
<gene>
    <name evidence="7" type="primary">fabG</name>
    <name evidence="7" type="ORF">OG563_44355</name>
</gene>
<dbReference type="NCBIfam" id="NF009466">
    <property type="entry name" value="PRK12826.1-2"/>
    <property type="match status" value="1"/>
</dbReference>
<dbReference type="InterPro" id="IPR036291">
    <property type="entry name" value="NAD(P)-bd_dom_sf"/>
</dbReference>
<evidence type="ECO:0000259" key="6">
    <source>
        <dbReference type="SMART" id="SM00822"/>
    </source>
</evidence>
<dbReference type="InterPro" id="IPR057326">
    <property type="entry name" value="KR_dom"/>
</dbReference>
<name>A0ABZ1YS22_9NOCA</name>
<dbReference type="GO" id="GO:0004316">
    <property type="term" value="F:3-oxoacyl-[acyl-carrier-protein] reductase (NADPH) activity"/>
    <property type="evidence" value="ECO:0007669"/>
    <property type="project" value="UniProtKB-EC"/>
</dbReference>
<comment type="catalytic activity">
    <reaction evidence="5">
        <text>a (3R)-hydroxyacyl-[ACP] + NADP(+) = a 3-oxoacyl-[ACP] + NADPH + H(+)</text>
        <dbReference type="Rhea" id="RHEA:17397"/>
        <dbReference type="Rhea" id="RHEA-COMP:9916"/>
        <dbReference type="Rhea" id="RHEA-COMP:9945"/>
        <dbReference type="ChEBI" id="CHEBI:15378"/>
        <dbReference type="ChEBI" id="CHEBI:57783"/>
        <dbReference type="ChEBI" id="CHEBI:58349"/>
        <dbReference type="ChEBI" id="CHEBI:78776"/>
        <dbReference type="ChEBI" id="CHEBI:78827"/>
        <dbReference type="EC" id="1.1.1.100"/>
    </reaction>
    <physiologicalReaction direction="right-to-left" evidence="5">
        <dbReference type="Rhea" id="RHEA:17399"/>
    </physiologicalReaction>
</comment>
<reference evidence="7" key="1">
    <citation type="submission" date="2022-10" db="EMBL/GenBank/DDBJ databases">
        <title>The complete genomes of actinobacterial strains from the NBC collection.</title>
        <authorList>
            <person name="Joergensen T.S."/>
            <person name="Alvarez Arevalo M."/>
            <person name="Sterndorff E.B."/>
            <person name="Faurdal D."/>
            <person name="Vuksanovic O."/>
            <person name="Mourched A.-S."/>
            <person name="Charusanti P."/>
            <person name="Shaw S."/>
            <person name="Blin K."/>
            <person name="Weber T."/>
        </authorList>
    </citation>
    <scope>NUCLEOTIDE SEQUENCE</scope>
    <source>
        <strain evidence="7">NBC_01482</strain>
    </source>
</reference>
<evidence type="ECO:0000256" key="4">
    <source>
        <dbReference type="ARBA" id="ARBA00040781"/>
    </source>
</evidence>
<organism evidence="7 8">
    <name type="scientific">Nocardia vinacea</name>
    <dbReference type="NCBI Taxonomy" id="96468"/>
    <lineage>
        <taxon>Bacteria</taxon>
        <taxon>Bacillati</taxon>
        <taxon>Actinomycetota</taxon>
        <taxon>Actinomycetes</taxon>
        <taxon>Mycobacteriales</taxon>
        <taxon>Nocardiaceae</taxon>
        <taxon>Nocardia</taxon>
    </lineage>
</organism>
<comment type="similarity">
    <text evidence="2">Belongs to the short-chain dehydrogenases/reductases (SDR) family.</text>
</comment>
<dbReference type="PANTHER" id="PTHR42879:SF2">
    <property type="entry name" value="3-OXOACYL-[ACYL-CARRIER-PROTEIN] REDUCTASE FABG"/>
    <property type="match status" value="1"/>
</dbReference>
<dbReference type="Gene3D" id="3.40.50.720">
    <property type="entry name" value="NAD(P)-binding Rossmann-like Domain"/>
    <property type="match status" value="1"/>
</dbReference>
<evidence type="ECO:0000256" key="2">
    <source>
        <dbReference type="ARBA" id="ARBA00006484"/>
    </source>
</evidence>
<accession>A0ABZ1YS22</accession>
<evidence type="ECO:0000313" key="7">
    <source>
        <dbReference type="EMBL" id="WUV46032.1"/>
    </source>
</evidence>
<keyword evidence="3" id="KW-0964">Secreted</keyword>
<dbReference type="InterPro" id="IPR020904">
    <property type="entry name" value="Sc_DH/Rdtase_CS"/>
</dbReference>
<dbReference type="PROSITE" id="PS00061">
    <property type="entry name" value="ADH_SHORT"/>
    <property type="match status" value="1"/>
</dbReference>
<dbReference type="EMBL" id="CP109441">
    <property type="protein sequence ID" value="WUV46032.1"/>
    <property type="molecule type" value="Genomic_DNA"/>
</dbReference>
<evidence type="ECO:0000256" key="1">
    <source>
        <dbReference type="ARBA" id="ARBA00004191"/>
    </source>
</evidence>
<evidence type="ECO:0000256" key="5">
    <source>
        <dbReference type="ARBA" id="ARBA00047400"/>
    </source>
</evidence>
<dbReference type="Proteomes" id="UP001432062">
    <property type="component" value="Chromosome"/>
</dbReference>
<feature type="domain" description="Ketoreductase" evidence="6">
    <location>
        <begin position="7"/>
        <end position="183"/>
    </location>
</feature>
<sequence length="250" mass="25793">MTRFTDRVAVVTGAAQGIGAATAQLLAAQGAQVAVLDRNAPADTAEQIVAAGGVAHSYVCDVTDRASVESVFADIATDLGGPHILVNNAGITRDDLFFRLSEDDWNAVLAVNLTGVFHCTQAAQEYMVAQRYGKIVSLSSRSALGNRGQANYAAAKAGIQGLTATLAIELGPYNINVNAVAPGYIATAMTAATANRVGLTAEDHQKAVAERTPLGRVGQPEEVAAVIAFLASDEASYVSGQTLYVNGGAR</sequence>
<keyword evidence="7" id="KW-0560">Oxidoreductase</keyword>
<dbReference type="SUPFAM" id="SSF51735">
    <property type="entry name" value="NAD(P)-binding Rossmann-fold domains"/>
    <property type="match status" value="1"/>
</dbReference>
<keyword evidence="8" id="KW-1185">Reference proteome</keyword>
<comment type="subcellular location">
    <subcellularLocation>
        <location evidence="1">Secreted</location>
        <location evidence="1">Cell wall</location>
    </subcellularLocation>
</comment>